<dbReference type="GO" id="GO:0006508">
    <property type="term" value="P:proteolysis"/>
    <property type="evidence" value="ECO:0007669"/>
    <property type="project" value="UniProtKB-KW"/>
</dbReference>
<evidence type="ECO:0000256" key="3">
    <source>
        <dbReference type="ARBA" id="ARBA00022801"/>
    </source>
</evidence>
<feature type="domain" description="Peptidase M10 metallopeptidase" evidence="6">
    <location>
        <begin position="40"/>
        <end position="302"/>
    </location>
</feature>
<dbReference type="AlphaFoldDB" id="A0A1G2MWC1"/>
<accession>A0A1G2MWC1</accession>
<dbReference type="STRING" id="1802312.A3C06_04125"/>
<feature type="signal peptide" evidence="5">
    <location>
        <begin position="1"/>
        <end position="26"/>
    </location>
</feature>
<evidence type="ECO:0000313" key="8">
    <source>
        <dbReference type="Proteomes" id="UP000177565"/>
    </source>
</evidence>
<gene>
    <name evidence="7" type="ORF">A3C06_04125</name>
</gene>
<evidence type="ECO:0000256" key="2">
    <source>
        <dbReference type="ARBA" id="ARBA00022723"/>
    </source>
</evidence>
<sequence>MYQRGKISYILSQAVFVLALAGAASAAFYYFHKEPCEVPIAYRISTFDTQFGLSRTDFLEAINQASDIWEKAIGRDLFTYDPKGKLQINLVYDERQQETKDRQQIGVAIDQTESLYKTKRAEFDALTAQYKTATAEYESLATDFRAKADAYEADVSAYNGRGGGSKSEYNRLTQEKNELLALQATLEPKRLAVNALADRLRILTAEVNALAGETNAKIDSYNSGQFVGKEFDAGLYIRDAKGERITIYQFDSKAKLIRVLAHELGHALGLEHNDNLISIMYALNQSEREKLSSDDLVALKTLCGIQ</sequence>
<keyword evidence="2" id="KW-0479">Metal-binding</keyword>
<dbReference type="Pfam" id="PF00413">
    <property type="entry name" value="Peptidase_M10"/>
    <property type="match status" value="1"/>
</dbReference>
<keyword evidence="4" id="KW-0862">Zinc</keyword>
<feature type="chain" id="PRO_5009583719" description="Peptidase M10 metallopeptidase domain-containing protein" evidence="5">
    <location>
        <begin position="27"/>
        <end position="306"/>
    </location>
</feature>
<dbReference type="Proteomes" id="UP000177565">
    <property type="component" value="Unassembled WGS sequence"/>
</dbReference>
<dbReference type="PRINTS" id="PR00138">
    <property type="entry name" value="MATRIXIN"/>
</dbReference>
<organism evidence="7 8">
    <name type="scientific">Candidatus Taylorbacteria bacterium RIFCSPHIGHO2_02_FULL_46_13</name>
    <dbReference type="NCBI Taxonomy" id="1802312"/>
    <lineage>
        <taxon>Bacteria</taxon>
        <taxon>Candidatus Tayloriibacteriota</taxon>
    </lineage>
</organism>
<dbReference type="InterPro" id="IPR021190">
    <property type="entry name" value="Pept_M10A"/>
</dbReference>
<dbReference type="GO" id="GO:0004222">
    <property type="term" value="F:metalloendopeptidase activity"/>
    <property type="evidence" value="ECO:0007669"/>
    <property type="project" value="InterPro"/>
</dbReference>
<proteinExistence type="predicted"/>
<dbReference type="InterPro" id="IPR024079">
    <property type="entry name" value="MetalloPept_cat_dom_sf"/>
</dbReference>
<dbReference type="GO" id="GO:0008270">
    <property type="term" value="F:zinc ion binding"/>
    <property type="evidence" value="ECO:0007669"/>
    <property type="project" value="InterPro"/>
</dbReference>
<dbReference type="SUPFAM" id="SSF55486">
    <property type="entry name" value="Metalloproteases ('zincins'), catalytic domain"/>
    <property type="match status" value="1"/>
</dbReference>
<comment type="caution">
    <text evidence="7">The sequence shown here is derived from an EMBL/GenBank/DDBJ whole genome shotgun (WGS) entry which is preliminary data.</text>
</comment>
<evidence type="ECO:0000256" key="1">
    <source>
        <dbReference type="ARBA" id="ARBA00022670"/>
    </source>
</evidence>
<dbReference type="Gene3D" id="3.40.390.10">
    <property type="entry name" value="Collagenase (Catalytic Domain)"/>
    <property type="match status" value="1"/>
</dbReference>
<evidence type="ECO:0000313" key="7">
    <source>
        <dbReference type="EMBL" id="OHA27382.1"/>
    </source>
</evidence>
<evidence type="ECO:0000256" key="5">
    <source>
        <dbReference type="SAM" id="SignalP"/>
    </source>
</evidence>
<evidence type="ECO:0000259" key="6">
    <source>
        <dbReference type="Pfam" id="PF00413"/>
    </source>
</evidence>
<dbReference type="GO" id="GO:0031012">
    <property type="term" value="C:extracellular matrix"/>
    <property type="evidence" value="ECO:0007669"/>
    <property type="project" value="InterPro"/>
</dbReference>
<reference evidence="7 8" key="1">
    <citation type="journal article" date="2016" name="Nat. Commun.">
        <title>Thousands of microbial genomes shed light on interconnected biogeochemical processes in an aquifer system.</title>
        <authorList>
            <person name="Anantharaman K."/>
            <person name="Brown C.T."/>
            <person name="Hug L.A."/>
            <person name="Sharon I."/>
            <person name="Castelle C.J."/>
            <person name="Probst A.J."/>
            <person name="Thomas B.C."/>
            <person name="Singh A."/>
            <person name="Wilkins M.J."/>
            <person name="Karaoz U."/>
            <person name="Brodie E.L."/>
            <person name="Williams K.H."/>
            <person name="Hubbard S.S."/>
            <person name="Banfield J.F."/>
        </authorList>
    </citation>
    <scope>NUCLEOTIDE SEQUENCE [LARGE SCALE GENOMIC DNA]</scope>
</reference>
<keyword evidence="5" id="KW-0732">Signal</keyword>
<name>A0A1G2MWC1_9BACT</name>
<keyword evidence="1" id="KW-0645">Protease</keyword>
<protein>
    <recommendedName>
        <fullName evidence="6">Peptidase M10 metallopeptidase domain-containing protein</fullName>
    </recommendedName>
</protein>
<keyword evidence="3" id="KW-0378">Hydrolase</keyword>
<evidence type="ECO:0000256" key="4">
    <source>
        <dbReference type="ARBA" id="ARBA00022833"/>
    </source>
</evidence>
<dbReference type="InterPro" id="IPR001818">
    <property type="entry name" value="Pept_M10_metallopeptidase"/>
</dbReference>
<dbReference type="EMBL" id="MHRQ01000004">
    <property type="protein sequence ID" value="OHA27382.1"/>
    <property type="molecule type" value="Genomic_DNA"/>
</dbReference>